<dbReference type="AlphaFoldDB" id="A0ABD4X8R4"/>
<gene>
    <name evidence="1" type="ORF">PXK24_09015</name>
</gene>
<dbReference type="InterPro" id="IPR007833">
    <property type="entry name" value="Capsule_polysaccharide_synth"/>
</dbReference>
<sequence length="671" mass="74161">MLRSPTGITKAGNDRSRLFVYNGGFLTQSRLRRILSLAGYDIRLGLPGEGDLVGIWGNSPTAHRGQAIAHKYGSALLRVEDAFLRSVYPGRAGEPPLGLLLDRSGVHFDANTPSDLEQLLATHPLDDSSMMRRARDAIGRLMDAHLSKYNAYAAEAPVPDPGYVLVVDQARGDASVTASGADAARFREMLVFAQEENPGARILIKTHPETRAGYRPGYFGPEDANDRIELLTRPVSPWPLLEGAVAVYTVSSQLGFEAILAGHKPRVFGQPFYAGWGLTQDEMPPPRRNRRLTRAQLFSAAMILYPTWYDPFRDQLCELETVIDALEARVRAWRQDRVGWAASGMRMWKRRPLQGFFGSEKKMLFTEDPEKARKSGRNWMVWASKADKSHAGAFHLEDGFLRSRGLGAELVPPMSLVLDRQGIYYDPRQPSDLDDLIAQREDLNDAEARRAERLIMSLTQNSLSKYNLGGDIPDLPAGHRILVPGQVEDDASILAGAGKIRSNLDLLRAVRAANPKAVIIYKPHPDVEAGLRKGQIVPEDLADVVAQNADPMALLDHVQEVWTMTSLLGFEALLRGIKVTVVGSPFYAGWGLTRDIISAPAWRKARPGLMGLAHAVLIDYPRYHDPVTGMPCPVEVAVERLIKGEQPSPGLGNRSLSKLQGLFATYAHLWR</sequence>
<evidence type="ECO:0000313" key="1">
    <source>
        <dbReference type="EMBL" id="MDE4165833.1"/>
    </source>
</evidence>
<organism evidence="1 2">
    <name type="scientific">Phaeobacter gallaeciensis</name>
    <dbReference type="NCBI Taxonomy" id="60890"/>
    <lineage>
        <taxon>Bacteria</taxon>
        <taxon>Pseudomonadati</taxon>
        <taxon>Pseudomonadota</taxon>
        <taxon>Alphaproteobacteria</taxon>
        <taxon>Rhodobacterales</taxon>
        <taxon>Roseobacteraceae</taxon>
        <taxon>Phaeobacter</taxon>
    </lineage>
</organism>
<dbReference type="CDD" id="cd16439">
    <property type="entry name" value="beta_Kdo_transferase_KpsC_2"/>
    <property type="match status" value="1"/>
</dbReference>
<dbReference type="Pfam" id="PF05159">
    <property type="entry name" value="Capsule_synth"/>
    <property type="match status" value="4"/>
</dbReference>
<accession>A0ABD4X8R4</accession>
<dbReference type="RefSeq" id="WP_274839572.1">
    <property type="nucleotide sequence ID" value="NZ_JARCJF010000003.1"/>
</dbReference>
<dbReference type="CDD" id="cd16440">
    <property type="entry name" value="beta_Kdo_transferase_KpsC_1"/>
    <property type="match status" value="1"/>
</dbReference>
<reference evidence="1 2" key="1">
    <citation type="submission" date="2023-02" db="EMBL/GenBank/DDBJ databases">
        <title>Population genomics of bacteria associated with diatom.</title>
        <authorList>
            <person name="Xie J."/>
            <person name="Wang H."/>
        </authorList>
    </citation>
    <scope>NUCLEOTIDE SEQUENCE [LARGE SCALE GENOMIC DNA]</scope>
    <source>
        <strain evidence="1 2">PT47_8</strain>
    </source>
</reference>
<comment type="caution">
    <text evidence="1">The sequence shown here is derived from an EMBL/GenBank/DDBJ whole genome shotgun (WGS) entry which is preliminary data.</text>
</comment>
<name>A0ABD4X8R4_9RHOB</name>
<protein>
    <submittedName>
        <fullName evidence="1">Capsular polysaccharide biosynthesis protein</fullName>
    </submittedName>
</protein>
<evidence type="ECO:0000313" key="2">
    <source>
        <dbReference type="Proteomes" id="UP001218364"/>
    </source>
</evidence>
<proteinExistence type="predicted"/>
<dbReference type="EMBL" id="JARCJK010000003">
    <property type="protein sequence ID" value="MDE4165833.1"/>
    <property type="molecule type" value="Genomic_DNA"/>
</dbReference>
<dbReference type="Proteomes" id="UP001218364">
    <property type="component" value="Unassembled WGS sequence"/>
</dbReference>